<evidence type="ECO:0000313" key="8">
    <source>
        <dbReference type="EMBL" id="KAK2073552.1"/>
    </source>
</evidence>
<evidence type="ECO:0000256" key="6">
    <source>
        <dbReference type="SAM" id="MobiDB-lite"/>
    </source>
</evidence>
<feature type="compositionally biased region" description="Polar residues" evidence="6">
    <location>
        <begin position="563"/>
        <end position="576"/>
    </location>
</feature>
<dbReference type="CDD" id="cd11296">
    <property type="entry name" value="O-FucT_like"/>
    <property type="match status" value="1"/>
</dbReference>
<sequence>MLTIALSALLVSAVLFLFIAGRWWYTPDGARHVVASQPEHHAPSVAGAPSSVPELATLSSMCASTDWKPGLWIQCHSNCGKEGKNGVCGGLTNARNRITACLRWGIEIGAGVILPKVLSRDERLFAHAGPSYCPDAWFDIPAFKQAMDAHCPQMPLAMCTKPASLQPREGRTVEPEWKDTQAPGYANRGDRSFRELVKKTLERANIDPASISEADPVVLPHGDPLLGWNYAASGEMGAMRQDLFRVFNYNRSVRQLGLDMVNSKELKGGAYFGVHLRGEKDWPANRATGDEQMVHYFHHILETARKMPEAKEMKTVYVSCGDRAVVDKFRELLTPRGYTVYDKWSFEEAYPAQYAEVDRLDFDAKGIVEYEVMLNSRFFVGNSMSSLSLLVTYARTLNDEKDFFEEYVNPDSERWDMHREYRYRVVKGNGHTSLFLLNPALRGNRKMSKLFIGGLAWHTEETTLRQKFEEFGVVEEAVVVKDRDTGRSRGFGFVRYTNDEDAQKAIAAMNNIEFDGRTIRVDKASDTGPRGGGRGGSAGGYGRGGYGGMPGPGSPMQAMTYGVPQQNYGYPQQGWTANPYGYGDPNQQAPHQQQPPQGGPGY</sequence>
<feature type="region of interest" description="Disordered" evidence="6">
    <location>
        <begin position="521"/>
        <end position="602"/>
    </location>
</feature>
<dbReference type="EMBL" id="JAQQPM010000007">
    <property type="protein sequence ID" value="KAK2073552.1"/>
    <property type="molecule type" value="Genomic_DNA"/>
</dbReference>
<gene>
    <name evidence="8" type="ORF">P8C59_007831</name>
</gene>
<evidence type="ECO:0000256" key="2">
    <source>
        <dbReference type="ARBA" id="ARBA00022884"/>
    </source>
</evidence>
<accession>A0AAD9IB07</accession>
<protein>
    <recommendedName>
        <fullName evidence="7">RRM domain-containing protein</fullName>
    </recommendedName>
</protein>
<feature type="compositionally biased region" description="Gly residues" evidence="6">
    <location>
        <begin position="529"/>
        <end position="551"/>
    </location>
</feature>
<dbReference type="CDD" id="cd21608">
    <property type="entry name" value="RRM2_NsCP33_like"/>
    <property type="match status" value="1"/>
</dbReference>
<dbReference type="InterPro" id="IPR052462">
    <property type="entry name" value="SLIRP/GR-RBP-like"/>
</dbReference>
<name>A0AAD9IB07_9PEZI</name>
<comment type="caution">
    <text evidence="8">The sequence shown here is derived from an EMBL/GenBank/DDBJ whole genome shotgun (WGS) entry which is preliminary data.</text>
</comment>
<dbReference type="GO" id="GO:0006004">
    <property type="term" value="P:fucose metabolic process"/>
    <property type="evidence" value="ECO:0007669"/>
    <property type="project" value="UniProtKB-KW"/>
</dbReference>
<dbReference type="SMART" id="SM00360">
    <property type="entry name" value="RRM"/>
    <property type="match status" value="1"/>
</dbReference>
<dbReference type="Pfam" id="PF10250">
    <property type="entry name" value="O-FucT"/>
    <property type="match status" value="1"/>
</dbReference>
<dbReference type="GO" id="GO:0016740">
    <property type="term" value="F:transferase activity"/>
    <property type="evidence" value="ECO:0007669"/>
    <property type="project" value="UniProtKB-KW"/>
</dbReference>
<dbReference type="InterPro" id="IPR035979">
    <property type="entry name" value="RBD_domain_sf"/>
</dbReference>
<dbReference type="PROSITE" id="PS50102">
    <property type="entry name" value="RRM"/>
    <property type="match status" value="1"/>
</dbReference>
<keyword evidence="4" id="KW-0119">Carbohydrate metabolism</keyword>
<feature type="domain" description="RRM" evidence="7">
    <location>
        <begin position="448"/>
        <end position="526"/>
    </location>
</feature>
<dbReference type="Pfam" id="PF00076">
    <property type="entry name" value="RRM_1"/>
    <property type="match status" value="1"/>
</dbReference>
<evidence type="ECO:0000259" key="7">
    <source>
        <dbReference type="PROSITE" id="PS50102"/>
    </source>
</evidence>
<keyword evidence="1" id="KW-0808">Transferase</keyword>
<dbReference type="InterPro" id="IPR019378">
    <property type="entry name" value="GDP-Fuc_O-FucTrfase"/>
</dbReference>
<dbReference type="GO" id="GO:0003723">
    <property type="term" value="F:RNA binding"/>
    <property type="evidence" value="ECO:0007669"/>
    <property type="project" value="UniProtKB-UniRule"/>
</dbReference>
<proteinExistence type="predicted"/>
<dbReference type="Gene3D" id="3.30.70.330">
    <property type="match status" value="1"/>
</dbReference>
<evidence type="ECO:0000313" key="9">
    <source>
        <dbReference type="Proteomes" id="UP001217918"/>
    </source>
</evidence>
<dbReference type="PANTHER" id="PTHR48027">
    <property type="entry name" value="HETEROGENEOUS NUCLEAR RIBONUCLEOPROTEIN 87F-RELATED"/>
    <property type="match status" value="1"/>
</dbReference>
<dbReference type="SUPFAM" id="SSF54928">
    <property type="entry name" value="RNA-binding domain, RBD"/>
    <property type="match status" value="1"/>
</dbReference>
<dbReference type="Proteomes" id="UP001217918">
    <property type="component" value="Unassembled WGS sequence"/>
</dbReference>
<organism evidence="8 9">
    <name type="scientific">Phyllachora maydis</name>
    <dbReference type="NCBI Taxonomy" id="1825666"/>
    <lineage>
        <taxon>Eukaryota</taxon>
        <taxon>Fungi</taxon>
        <taxon>Dikarya</taxon>
        <taxon>Ascomycota</taxon>
        <taxon>Pezizomycotina</taxon>
        <taxon>Sordariomycetes</taxon>
        <taxon>Sordariomycetidae</taxon>
        <taxon>Phyllachorales</taxon>
        <taxon>Phyllachoraceae</taxon>
        <taxon>Phyllachora</taxon>
    </lineage>
</organism>
<dbReference type="AlphaFoldDB" id="A0AAD9IB07"/>
<evidence type="ECO:0000256" key="1">
    <source>
        <dbReference type="ARBA" id="ARBA00022679"/>
    </source>
</evidence>
<evidence type="ECO:0000256" key="5">
    <source>
        <dbReference type="PROSITE-ProRule" id="PRU00176"/>
    </source>
</evidence>
<dbReference type="InterPro" id="IPR012677">
    <property type="entry name" value="Nucleotide-bd_a/b_plait_sf"/>
</dbReference>
<reference evidence="8" key="1">
    <citation type="journal article" date="2023" name="Mol. Plant Microbe Interact.">
        <title>Elucidating the Obligate Nature and Biological Capacity of an Invasive Fungal Corn Pathogen.</title>
        <authorList>
            <person name="MacCready J.S."/>
            <person name="Roggenkamp E.M."/>
            <person name="Gdanetz K."/>
            <person name="Chilvers M.I."/>
        </authorList>
    </citation>
    <scope>NUCLEOTIDE SEQUENCE</scope>
    <source>
        <strain evidence="8">PM02</strain>
    </source>
</reference>
<keyword evidence="3" id="KW-0294">Fucose metabolism</keyword>
<feature type="compositionally biased region" description="Low complexity" evidence="6">
    <location>
        <begin position="583"/>
        <end position="596"/>
    </location>
</feature>
<dbReference type="Gene3D" id="3.40.50.11350">
    <property type="match status" value="1"/>
</dbReference>
<evidence type="ECO:0000256" key="4">
    <source>
        <dbReference type="ARBA" id="ARBA00023277"/>
    </source>
</evidence>
<dbReference type="InterPro" id="IPR048289">
    <property type="entry name" value="RRM2_NsCP33-like"/>
</dbReference>
<keyword evidence="9" id="KW-1185">Reference proteome</keyword>
<keyword evidence="2 5" id="KW-0694">RNA-binding</keyword>
<dbReference type="InterPro" id="IPR000504">
    <property type="entry name" value="RRM_dom"/>
</dbReference>
<evidence type="ECO:0000256" key="3">
    <source>
        <dbReference type="ARBA" id="ARBA00023253"/>
    </source>
</evidence>